<gene>
    <name evidence="1" type="ORF">ASNO1_55410</name>
</gene>
<reference evidence="1 2" key="1">
    <citation type="journal article" date="2024" name="Arch. Microbiol.">
        <title>Corallococcus caeni sp. nov., a novel myxobacterium isolated from activated sludge.</title>
        <authorList>
            <person name="Tomita S."/>
            <person name="Nakai R."/>
            <person name="Kuroda K."/>
            <person name="Kurashita H."/>
            <person name="Hatamoto M."/>
            <person name="Yamaguchi T."/>
            <person name="Narihiro T."/>
        </authorList>
    </citation>
    <scope>NUCLEOTIDE SEQUENCE [LARGE SCALE GENOMIC DNA]</scope>
    <source>
        <strain evidence="1 2">NO1</strain>
    </source>
</reference>
<sequence>MPVPANVADEVHLAVGALARQGVGVHLAALSLQAGKIVVEEDPVQIRDVDPQTATLSTFPQRLVIPFEISHFGVATGAIHGAARSPEGGSTGCSPVNGE</sequence>
<organism evidence="1 2">
    <name type="scientific">Corallococcus caeni</name>
    <dbReference type="NCBI Taxonomy" id="3082388"/>
    <lineage>
        <taxon>Bacteria</taxon>
        <taxon>Pseudomonadati</taxon>
        <taxon>Myxococcota</taxon>
        <taxon>Myxococcia</taxon>
        <taxon>Myxococcales</taxon>
        <taxon>Cystobacterineae</taxon>
        <taxon>Myxococcaceae</taxon>
        <taxon>Corallococcus</taxon>
    </lineage>
</organism>
<dbReference type="EMBL" id="BTTX01000005">
    <property type="protein sequence ID" value="GMU09288.1"/>
    <property type="molecule type" value="Genomic_DNA"/>
</dbReference>
<name>A0ABQ6QZ30_9BACT</name>
<protein>
    <submittedName>
        <fullName evidence="1">Uncharacterized protein</fullName>
    </submittedName>
</protein>
<dbReference type="Proteomes" id="UP001342631">
    <property type="component" value="Unassembled WGS sequence"/>
</dbReference>
<keyword evidence="2" id="KW-1185">Reference proteome</keyword>
<evidence type="ECO:0000313" key="1">
    <source>
        <dbReference type="EMBL" id="GMU09288.1"/>
    </source>
</evidence>
<proteinExistence type="predicted"/>
<accession>A0ABQ6QZ30</accession>
<evidence type="ECO:0000313" key="2">
    <source>
        <dbReference type="Proteomes" id="UP001342631"/>
    </source>
</evidence>
<comment type="caution">
    <text evidence="1">The sequence shown here is derived from an EMBL/GenBank/DDBJ whole genome shotgun (WGS) entry which is preliminary data.</text>
</comment>